<organism evidence="1">
    <name type="scientific">bioreactor metagenome</name>
    <dbReference type="NCBI Taxonomy" id="1076179"/>
    <lineage>
        <taxon>unclassified sequences</taxon>
        <taxon>metagenomes</taxon>
        <taxon>ecological metagenomes</taxon>
    </lineage>
</organism>
<comment type="caution">
    <text evidence="1">The sequence shown here is derived from an EMBL/GenBank/DDBJ whole genome shotgun (WGS) entry which is preliminary data.</text>
</comment>
<evidence type="ECO:0000313" key="1">
    <source>
        <dbReference type="EMBL" id="MPN47079.1"/>
    </source>
</evidence>
<dbReference type="EMBL" id="VSSQ01108279">
    <property type="protein sequence ID" value="MPN47079.1"/>
    <property type="molecule type" value="Genomic_DNA"/>
</dbReference>
<protein>
    <submittedName>
        <fullName evidence="1">Uncharacterized protein</fullName>
    </submittedName>
</protein>
<name>A0A645I9H8_9ZZZZ</name>
<proteinExistence type="predicted"/>
<dbReference type="AlphaFoldDB" id="A0A645I9H8"/>
<sequence length="69" mass="8426">MYLDREAIKDSIGDLTNTEIRTFIKQEIDKINEQMPLYKRVKRFGIREKEFEKTTTRKIKRFNQSNIEE</sequence>
<gene>
    <name evidence="1" type="ORF">SDC9_194679</name>
</gene>
<reference evidence="1" key="1">
    <citation type="submission" date="2019-08" db="EMBL/GenBank/DDBJ databases">
        <authorList>
            <person name="Kucharzyk K."/>
            <person name="Murdoch R.W."/>
            <person name="Higgins S."/>
            <person name="Loffler F."/>
        </authorList>
    </citation>
    <scope>NUCLEOTIDE SEQUENCE</scope>
</reference>
<accession>A0A645I9H8</accession>